<sequence>MSSGMLVTDLESKFEAASTGNKLAWLNSRPAPSFTPKDLFDSQFRWILLLKVDYMTQPDFQRRPKIPP</sequence>
<dbReference type="KEGG" id="more:E1B28_006750"/>
<reference evidence="1" key="1">
    <citation type="journal article" date="2021" name="Genome Biol. Evol.">
        <title>The assembled and annotated genome of the fairy-ring fungus Marasmius oreades.</title>
        <authorList>
            <person name="Hiltunen M."/>
            <person name="Ament-Velasquez S.L."/>
            <person name="Johannesson H."/>
        </authorList>
    </citation>
    <scope>NUCLEOTIDE SEQUENCE</scope>
    <source>
        <strain evidence="1">03SP1</strain>
    </source>
</reference>
<comment type="caution">
    <text evidence="1">The sequence shown here is derived from an EMBL/GenBank/DDBJ whole genome shotgun (WGS) entry which is preliminary data.</text>
</comment>
<evidence type="ECO:0000313" key="1">
    <source>
        <dbReference type="EMBL" id="KAG7096070.1"/>
    </source>
</evidence>
<accession>A0A9P7UWS0</accession>
<protein>
    <submittedName>
        <fullName evidence="1">Uncharacterized protein</fullName>
    </submittedName>
</protein>
<dbReference type="EMBL" id="CM032183">
    <property type="protein sequence ID" value="KAG7096070.1"/>
    <property type="molecule type" value="Genomic_DNA"/>
</dbReference>
<proteinExistence type="predicted"/>
<keyword evidence="2" id="KW-1185">Reference proteome</keyword>
<dbReference type="RefSeq" id="XP_043012540.1">
    <property type="nucleotide sequence ID" value="XM_043151445.1"/>
</dbReference>
<dbReference type="AlphaFoldDB" id="A0A9P7UWS0"/>
<dbReference type="Proteomes" id="UP001049176">
    <property type="component" value="Chromosome 3"/>
</dbReference>
<organism evidence="1 2">
    <name type="scientific">Marasmius oreades</name>
    <name type="common">fairy-ring Marasmius</name>
    <dbReference type="NCBI Taxonomy" id="181124"/>
    <lineage>
        <taxon>Eukaryota</taxon>
        <taxon>Fungi</taxon>
        <taxon>Dikarya</taxon>
        <taxon>Basidiomycota</taxon>
        <taxon>Agaricomycotina</taxon>
        <taxon>Agaricomycetes</taxon>
        <taxon>Agaricomycetidae</taxon>
        <taxon>Agaricales</taxon>
        <taxon>Marasmiineae</taxon>
        <taxon>Marasmiaceae</taxon>
        <taxon>Marasmius</taxon>
    </lineage>
</organism>
<gene>
    <name evidence="1" type="ORF">E1B28_006750</name>
</gene>
<evidence type="ECO:0000313" key="2">
    <source>
        <dbReference type="Proteomes" id="UP001049176"/>
    </source>
</evidence>
<name>A0A9P7UWS0_9AGAR</name>
<dbReference type="GeneID" id="66075826"/>